<dbReference type="InterPro" id="IPR019931">
    <property type="entry name" value="LPXTG_anchor"/>
</dbReference>
<keyword evidence="10" id="KW-1185">Reference proteome</keyword>
<dbReference type="Proteomes" id="UP000490386">
    <property type="component" value="Unassembled WGS sequence"/>
</dbReference>
<dbReference type="EMBL" id="WBJX01000001">
    <property type="protein sequence ID" value="KAB1639223.1"/>
    <property type="molecule type" value="Genomic_DNA"/>
</dbReference>
<dbReference type="GO" id="GO:0008253">
    <property type="term" value="F:5'-nucleotidase activity"/>
    <property type="evidence" value="ECO:0007669"/>
    <property type="project" value="TreeGrafter"/>
</dbReference>
<dbReference type="PANTHER" id="PTHR11575">
    <property type="entry name" value="5'-NUCLEOTIDASE-RELATED"/>
    <property type="match status" value="1"/>
</dbReference>
<keyword evidence="7" id="KW-0472">Membrane</keyword>
<dbReference type="InterPro" id="IPR029052">
    <property type="entry name" value="Metallo-depent_PP-like"/>
</dbReference>
<accession>A0A7J5B525</accession>
<comment type="caution">
    <text evidence="9">The sequence shown here is derived from an EMBL/GenBank/DDBJ whole genome shotgun (WGS) entry which is preliminary data.</text>
</comment>
<keyword evidence="2" id="KW-0964">Secreted</keyword>
<evidence type="ECO:0000256" key="1">
    <source>
        <dbReference type="ARBA" id="ARBA00022512"/>
    </source>
</evidence>
<dbReference type="Gene3D" id="3.90.780.10">
    <property type="entry name" value="5'-Nucleotidase, C-terminal domain"/>
    <property type="match status" value="1"/>
</dbReference>
<dbReference type="Pfam" id="PF02872">
    <property type="entry name" value="5_nucleotid_C"/>
    <property type="match status" value="1"/>
</dbReference>
<evidence type="ECO:0000256" key="7">
    <source>
        <dbReference type="SAM" id="Phobius"/>
    </source>
</evidence>
<organism evidence="9 10">
    <name type="scientific">Pseudoclavibacter terrae</name>
    <dbReference type="NCBI Taxonomy" id="1530195"/>
    <lineage>
        <taxon>Bacteria</taxon>
        <taxon>Bacillati</taxon>
        <taxon>Actinomycetota</taxon>
        <taxon>Actinomycetes</taxon>
        <taxon>Micrococcales</taxon>
        <taxon>Microbacteriaceae</taxon>
        <taxon>Pseudoclavibacter</taxon>
    </lineage>
</organism>
<dbReference type="NCBIfam" id="TIGR01167">
    <property type="entry name" value="LPXTG_anchor"/>
    <property type="match status" value="1"/>
</dbReference>
<dbReference type="GO" id="GO:0009166">
    <property type="term" value="P:nucleotide catabolic process"/>
    <property type="evidence" value="ECO:0007669"/>
    <property type="project" value="InterPro"/>
</dbReference>
<dbReference type="AlphaFoldDB" id="A0A7J5B525"/>
<comment type="similarity">
    <text evidence="5">Belongs to the 5'-nucleotidase family.</text>
</comment>
<evidence type="ECO:0000313" key="9">
    <source>
        <dbReference type="EMBL" id="KAB1639223.1"/>
    </source>
</evidence>
<feature type="transmembrane region" description="Helical" evidence="7">
    <location>
        <begin position="726"/>
        <end position="747"/>
    </location>
</feature>
<feature type="compositionally biased region" description="Low complexity" evidence="6">
    <location>
        <begin position="681"/>
        <end position="712"/>
    </location>
</feature>
<dbReference type="Pfam" id="PF00149">
    <property type="entry name" value="Metallophos"/>
    <property type="match status" value="1"/>
</dbReference>
<dbReference type="GO" id="GO:0000166">
    <property type="term" value="F:nucleotide binding"/>
    <property type="evidence" value="ECO:0007669"/>
    <property type="project" value="UniProtKB-KW"/>
</dbReference>
<evidence type="ECO:0000259" key="8">
    <source>
        <dbReference type="PROSITE" id="PS50847"/>
    </source>
</evidence>
<dbReference type="InterPro" id="IPR036907">
    <property type="entry name" value="5'-Nucleotdase_C_sf"/>
</dbReference>
<dbReference type="OrthoDB" id="1016457at2"/>
<keyword evidence="5" id="KW-0547">Nucleotide-binding</keyword>
<dbReference type="PANTHER" id="PTHR11575:SF24">
    <property type="entry name" value="5'-NUCLEOTIDASE"/>
    <property type="match status" value="1"/>
</dbReference>
<evidence type="ECO:0000256" key="3">
    <source>
        <dbReference type="ARBA" id="ARBA00022729"/>
    </source>
</evidence>
<evidence type="ECO:0000256" key="5">
    <source>
        <dbReference type="RuleBase" id="RU362119"/>
    </source>
</evidence>
<dbReference type="InterPro" id="IPR008334">
    <property type="entry name" value="5'-Nucleotdase_C"/>
</dbReference>
<sequence length="755" mass="78275">MTTPTRKRATAAAAVLGTAALVSAFAAPAGAAVLSPSFIEPTAGAKQINLVGFNDFHGRFLDADLFAATVLQAQQGFGEENSLVISNGDAVGASLFESSIQQDQPTIDVLNTMGVDVWTQGNHEFDQGIDDATGRLASATNGPDLAANVTLADGSYPFDTHAIFEVNGLKVAVIGAVTEETSALVSPDGIEGVTFGDPVEGVNKVAAELTASKAADVIIASYHEGAPLDDAPIADNEQSDTFRHIVEDTAPEVDAIFNAHTHRQYAYDAPNGASTRPVIQAGQYAENIAQVALTVDASGNVTKSDSSIVPTLEAVPEALESDPRIAEIRTIRDAAVAEADVLGAEVVGTQTGDLSRGKEYEPGSLVVAEDGTTSGGIVTTADNRAEESSLGGIISQSMLETVAATGRDVDAAIMNPGGLRADLLDDDGQITYKEAATVIPFANNLSVVSLKGVDVKNVLEEQWQLTADGEVPSRPYLQLGLSDNFTYVFDSSRPRMDRIVGLSIDDEPVQPDETYNLVMPTFLAAGGDNFHSLANNVGVQDTGLIDLDAFVSWIRSETSASPEGVTPDLKRNGFEILGLPENNTFVAGETYTLTVSKFNLTSLGFTQNLSIVGWIGQMELGAQTVDLSTPNRVEFTFTLSENGIANSSESRLAFLASQSGAVASLPVIVPPMVEPTPTPTPTATTEPTATAEPTPTASATAAPVPTATSPAADGGSLATTGSDENAMFAAIAGALALLVAGGAAMLLRRRAGSDA</sequence>
<dbReference type="GO" id="GO:0030288">
    <property type="term" value="C:outer membrane-bounded periplasmic space"/>
    <property type="evidence" value="ECO:0007669"/>
    <property type="project" value="TreeGrafter"/>
</dbReference>
<name>A0A7J5B525_9MICO</name>
<evidence type="ECO:0000313" key="10">
    <source>
        <dbReference type="Proteomes" id="UP000490386"/>
    </source>
</evidence>
<dbReference type="SUPFAM" id="SSF56300">
    <property type="entry name" value="Metallo-dependent phosphatases"/>
    <property type="match status" value="1"/>
</dbReference>
<dbReference type="SUPFAM" id="SSF55816">
    <property type="entry name" value="5'-nucleotidase (syn. UDP-sugar hydrolase), C-terminal domain"/>
    <property type="match status" value="1"/>
</dbReference>
<dbReference type="Gene3D" id="3.60.21.10">
    <property type="match status" value="1"/>
</dbReference>
<gene>
    <name evidence="9" type="ORF">F8O03_02450</name>
</gene>
<dbReference type="InterPro" id="IPR006179">
    <property type="entry name" value="5_nucleotidase/apyrase"/>
</dbReference>
<dbReference type="GO" id="GO:0008768">
    <property type="term" value="F:UDP-sugar diphosphatase activity"/>
    <property type="evidence" value="ECO:0007669"/>
    <property type="project" value="TreeGrafter"/>
</dbReference>
<dbReference type="RefSeq" id="WP_151422236.1">
    <property type="nucleotide sequence ID" value="NZ_WBJX01000001.1"/>
</dbReference>
<proteinExistence type="inferred from homology"/>
<evidence type="ECO:0000256" key="6">
    <source>
        <dbReference type="SAM" id="MobiDB-lite"/>
    </source>
</evidence>
<feature type="region of interest" description="Disordered" evidence="6">
    <location>
        <begin position="672"/>
        <end position="718"/>
    </location>
</feature>
<dbReference type="PRINTS" id="PR01607">
    <property type="entry name" value="APYRASEFAMLY"/>
</dbReference>
<evidence type="ECO:0000256" key="2">
    <source>
        <dbReference type="ARBA" id="ARBA00022525"/>
    </source>
</evidence>
<keyword evidence="7" id="KW-0812">Transmembrane</keyword>
<feature type="signal peptide" evidence="5">
    <location>
        <begin position="1"/>
        <end position="31"/>
    </location>
</feature>
<dbReference type="InterPro" id="IPR004843">
    <property type="entry name" value="Calcineurin-like_PHP"/>
</dbReference>
<keyword evidence="1" id="KW-0134">Cell wall</keyword>
<keyword evidence="7" id="KW-1133">Transmembrane helix</keyword>
<feature type="domain" description="Gram-positive cocci surface proteins LPxTG" evidence="8">
    <location>
        <begin position="717"/>
        <end position="755"/>
    </location>
</feature>
<evidence type="ECO:0000256" key="4">
    <source>
        <dbReference type="ARBA" id="ARBA00023088"/>
    </source>
</evidence>
<reference evidence="9 10" key="1">
    <citation type="submission" date="2019-09" db="EMBL/GenBank/DDBJ databases">
        <title>Phylogeny of genus Pseudoclavibacter and closely related genus.</title>
        <authorList>
            <person name="Li Y."/>
        </authorList>
    </citation>
    <scope>NUCLEOTIDE SEQUENCE [LARGE SCALE GENOMIC DNA]</scope>
    <source>
        <strain evidence="9 10">THG-MD12</strain>
    </source>
</reference>
<dbReference type="PROSITE" id="PS50847">
    <property type="entry name" value="GRAM_POS_ANCHORING"/>
    <property type="match status" value="1"/>
</dbReference>
<feature type="chain" id="PRO_5029948987" evidence="5">
    <location>
        <begin position="32"/>
        <end position="755"/>
    </location>
</feature>
<protein>
    <submittedName>
        <fullName evidence="9">Bifunctional metallophosphatase/5'-nucleotidase</fullName>
    </submittedName>
</protein>
<keyword evidence="5" id="KW-0378">Hydrolase</keyword>
<keyword evidence="4" id="KW-0572">Peptidoglycan-anchor</keyword>
<keyword evidence="3 5" id="KW-0732">Signal</keyword>